<dbReference type="Proteomes" id="UP001066276">
    <property type="component" value="Chromosome 3_2"/>
</dbReference>
<evidence type="ECO:0000313" key="3">
    <source>
        <dbReference type="Proteomes" id="UP001066276"/>
    </source>
</evidence>
<accession>A0AAV7TN47</accession>
<feature type="region of interest" description="Disordered" evidence="1">
    <location>
        <begin position="20"/>
        <end position="77"/>
    </location>
</feature>
<sequence>MVSPVRNRDLRPLLRFLRGTPVWGPQFPAPSQLQYERAPPRPQLQDPGAQALNNASPAPGLKIAKKNKPPRPSAPRC</sequence>
<protein>
    <submittedName>
        <fullName evidence="2">Uncharacterized protein</fullName>
    </submittedName>
</protein>
<evidence type="ECO:0000313" key="2">
    <source>
        <dbReference type="EMBL" id="KAJ1177860.1"/>
    </source>
</evidence>
<proteinExistence type="predicted"/>
<dbReference type="AlphaFoldDB" id="A0AAV7TN47"/>
<gene>
    <name evidence="2" type="ORF">NDU88_003112</name>
</gene>
<name>A0AAV7TN47_PLEWA</name>
<dbReference type="EMBL" id="JANPWB010000006">
    <property type="protein sequence ID" value="KAJ1177860.1"/>
    <property type="molecule type" value="Genomic_DNA"/>
</dbReference>
<reference evidence="2" key="1">
    <citation type="journal article" date="2022" name="bioRxiv">
        <title>Sequencing and chromosome-scale assembly of the giantPleurodeles waltlgenome.</title>
        <authorList>
            <person name="Brown T."/>
            <person name="Elewa A."/>
            <person name="Iarovenko S."/>
            <person name="Subramanian E."/>
            <person name="Araus A.J."/>
            <person name="Petzold A."/>
            <person name="Susuki M."/>
            <person name="Suzuki K.-i.T."/>
            <person name="Hayashi T."/>
            <person name="Toyoda A."/>
            <person name="Oliveira C."/>
            <person name="Osipova E."/>
            <person name="Leigh N.D."/>
            <person name="Simon A."/>
            <person name="Yun M.H."/>
        </authorList>
    </citation>
    <scope>NUCLEOTIDE SEQUENCE</scope>
    <source>
        <strain evidence="2">20211129_DDA</strain>
        <tissue evidence="2">Liver</tissue>
    </source>
</reference>
<keyword evidence="3" id="KW-1185">Reference proteome</keyword>
<organism evidence="2 3">
    <name type="scientific">Pleurodeles waltl</name>
    <name type="common">Iberian ribbed newt</name>
    <dbReference type="NCBI Taxonomy" id="8319"/>
    <lineage>
        <taxon>Eukaryota</taxon>
        <taxon>Metazoa</taxon>
        <taxon>Chordata</taxon>
        <taxon>Craniata</taxon>
        <taxon>Vertebrata</taxon>
        <taxon>Euteleostomi</taxon>
        <taxon>Amphibia</taxon>
        <taxon>Batrachia</taxon>
        <taxon>Caudata</taxon>
        <taxon>Salamandroidea</taxon>
        <taxon>Salamandridae</taxon>
        <taxon>Pleurodelinae</taxon>
        <taxon>Pleurodeles</taxon>
    </lineage>
</organism>
<evidence type="ECO:0000256" key="1">
    <source>
        <dbReference type="SAM" id="MobiDB-lite"/>
    </source>
</evidence>
<comment type="caution">
    <text evidence="2">The sequence shown here is derived from an EMBL/GenBank/DDBJ whole genome shotgun (WGS) entry which is preliminary data.</text>
</comment>